<dbReference type="InterPro" id="IPR016024">
    <property type="entry name" value="ARM-type_fold"/>
</dbReference>
<comment type="function">
    <text evidence="1">Required for 60S pre-ribosomal subunits export to the cytoplasm.</text>
</comment>
<dbReference type="GO" id="GO:0015031">
    <property type="term" value="P:protein transport"/>
    <property type="evidence" value="ECO:0007669"/>
    <property type="project" value="UniProtKB-KW"/>
</dbReference>
<reference evidence="4" key="1">
    <citation type="submission" date="2022-05" db="EMBL/GenBank/DDBJ databases">
        <title>The Musa troglodytarum L. genome provides insights into the mechanism of non-climacteric behaviour and enrichment of carotenoids.</title>
        <authorList>
            <person name="Wang J."/>
        </authorList>
    </citation>
    <scope>NUCLEOTIDE SEQUENCE</scope>
    <source>
        <tissue evidence="4">Leaf</tissue>
    </source>
</reference>
<feature type="region of interest" description="Disordered" evidence="2">
    <location>
        <begin position="787"/>
        <end position="845"/>
    </location>
</feature>
<dbReference type="GO" id="GO:0000055">
    <property type="term" value="P:ribosomal large subunit export from nucleus"/>
    <property type="evidence" value="ECO:0007669"/>
    <property type="project" value="UniProtKB-UniRule"/>
</dbReference>
<dbReference type="Proteomes" id="UP001055439">
    <property type="component" value="Chromosome 1"/>
</dbReference>
<protein>
    <recommendedName>
        <fullName evidence="1">Protein SDA1</fullName>
    </recommendedName>
</protein>
<feature type="region of interest" description="Disordered" evidence="2">
    <location>
        <begin position="522"/>
        <end position="664"/>
    </location>
</feature>
<dbReference type="Pfam" id="PF08158">
    <property type="entry name" value="SDA1_HEAT"/>
    <property type="match status" value="1"/>
</dbReference>
<evidence type="ECO:0000256" key="2">
    <source>
        <dbReference type="SAM" id="MobiDB-lite"/>
    </source>
</evidence>
<feature type="domain" description="SDA1 N-terminal" evidence="3">
    <location>
        <begin position="86"/>
        <end position="460"/>
    </location>
</feature>
<accession>A0A9E7JAU9</accession>
<keyword evidence="1" id="KW-0690">Ribosome biogenesis</keyword>
<evidence type="ECO:0000313" key="5">
    <source>
        <dbReference type="Proteomes" id="UP001055439"/>
    </source>
</evidence>
<feature type="compositionally biased region" description="Acidic residues" evidence="2">
    <location>
        <begin position="571"/>
        <end position="606"/>
    </location>
</feature>
<evidence type="ECO:0000313" key="4">
    <source>
        <dbReference type="EMBL" id="URD74146.1"/>
    </source>
</evidence>
<dbReference type="SUPFAM" id="SSF48371">
    <property type="entry name" value="ARM repeat"/>
    <property type="match status" value="1"/>
</dbReference>
<dbReference type="GO" id="GO:0042273">
    <property type="term" value="P:ribosomal large subunit biogenesis"/>
    <property type="evidence" value="ECO:0007669"/>
    <property type="project" value="UniProtKB-UniRule"/>
</dbReference>
<dbReference type="InterPro" id="IPR027312">
    <property type="entry name" value="Sda1"/>
</dbReference>
<organism evidence="4 5">
    <name type="scientific">Musa troglodytarum</name>
    <name type="common">fe'i banana</name>
    <dbReference type="NCBI Taxonomy" id="320322"/>
    <lineage>
        <taxon>Eukaryota</taxon>
        <taxon>Viridiplantae</taxon>
        <taxon>Streptophyta</taxon>
        <taxon>Embryophyta</taxon>
        <taxon>Tracheophyta</taxon>
        <taxon>Spermatophyta</taxon>
        <taxon>Magnoliopsida</taxon>
        <taxon>Liliopsida</taxon>
        <taxon>Zingiberales</taxon>
        <taxon>Musaceae</taxon>
        <taxon>Musa</taxon>
    </lineage>
</organism>
<proteinExistence type="inferred from homology"/>
<evidence type="ECO:0000256" key="1">
    <source>
        <dbReference type="RuleBase" id="RU365057"/>
    </source>
</evidence>
<keyword evidence="1" id="KW-0653">Protein transport</keyword>
<dbReference type="EMBL" id="CP097502">
    <property type="protein sequence ID" value="URD74146.1"/>
    <property type="molecule type" value="Genomic_DNA"/>
</dbReference>
<sequence>MMPSPAAASAILLSPESLSAAGRTAEKLSLPALQSKMKCDPEGYEAELRLLYRLFESSLHLFRHQSALRPSSDPSLAKDLGDLAMFLAHVTPFYPDKLANFPRQMADLLRVDSRALPSSLRCHLAQALILLVNRKIIDIEETLELFMDLQILGDRTLRKLAFSHVVHNIRRMNQKHKNETKNRKLQNILFLMLQGEEEQRAKRSLVILCDLHRRRVWFDDRTANAICTACFHSSSRIMISALSFLLGYEQIKEEDDSEASSSEDDTTSQQPITLSREAIYKANHKGTAASKKKKKAKLQRVIRNMKRQQRITSQSNSSSYYSPLTHLKDAQGFAEKLFSRLQRCNERFEDRMMMLKVIARTVGLHRLILLNFYPFLQKYVQPHQRDVTDLLAAAVQACHDMVPPDAVEPLFKQIVNQFVHDRSRTEAIAVGLNVVREICMRMPLLMNEDLLQDLVLYKKSHEKAVSSAARSLITLFREICPSLLVKKDRGRPVNPKARPKAYGEVSIATDVPDIELLEHVDNSMTDGSDAEASASDLDDEYDSDAGPEKEDASLEDEEEADEVSDEKNEDEHEEDLGNSDNINGEEDDGDDLDDDIDENTAYDEYDSDTKEDVDLSDDNMDISSELDISGKKSSNDICDDDDLSNHECASDDNDEIKEGEKAKSQKRKFADYVGQLNTSESSLRALKRLTMAKMSQKASDETDGILSNEDFQRIKELKAKKEAKLVMVQQGLLRKGIDSKVSSFKIPSSEQLSIKPVDPAMLEVHIKRKLSKDERLALVRAGREDRGKYQARTAVKQKKTGGLSNRQKEHKKKMPLAAKRAKVARSRQEKKQRQRRSGKQFQGRKAWKYGGVAVIRDKG</sequence>
<name>A0A9E7JAU9_9LILI</name>
<comment type="similarity">
    <text evidence="1">Belongs to the SDA1 family.</text>
</comment>
<keyword evidence="1" id="KW-0813">Transport</keyword>
<comment type="subcellular location">
    <subcellularLocation>
        <location evidence="1">Nucleus</location>
        <location evidence="1">Nucleolus</location>
    </subcellularLocation>
</comment>
<feature type="compositionally biased region" description="Basic residues" evidence="2">
    <location>
        <begin position="808"/>
        <end position="825"/>
    </location>
</feature>
<dbReference type="PANTHER" id="PTHR12730:SF0">
    <property type="entry name" value="PROTEIN SDA1 HOMOLOG"/>
    <property type="match status" value="1"/>
</dbReference>
<evidence type="ECO:0000259" key="3">
    <source>
        <dbReference type="Pfam" id="PF08158"/>
    </source>
</evidence>
<dbReference type="GO" id="GO:0005730">
    <property type="term" value="C:nucleolus"/>
    <property type="evidence" value="ECO:0007669"/>
    <property type="project" value="UniProtKB-SubCell"/>
</dbReference>
<feature type="compositionally biased region" description="Low complexity" evidence="2">
    <location>
        <begin position="526"/>
        <end position="535"/>
    </location>
</feature>
<keyword evidence="1" id="KW-0539">Nucleus</keyword>
<gene>
    <name evidence="4" type="ORF">MUK42_09109</name>
</gene>
<dbReference type="AlphaFoldDB" id="A0A9E7JAU9"/>
<dbReference type="InterPro" id="IPR012977">
    <property type="entry name" value="SDA1_N"/>
</dbReference>
<keyword evidence="5" id="KW-1185">Reference proteome</keyword>
<feature type="compositionally biased region" description="Acidic residues" evidence="2">
    <location>
        <begin position="553"/>
        <end position="564"/>
    </location>
</feature>
<dbReference type="PANTHER" id="PTHR12730">
    <property type="entry name" value="HSDA/SDA1-RELATED"/>
    <property type="match status" value="1"/>
</dbReference>
<feature type="compositionally biased region" description="Acidic residues" evidence="2">
    <location>
        <begin position="536"/>
        <end position="545"/>
    </location>
</feature>
<dbReference type="OrthoDB" id="2196187at2759"/>